<dbReference type="GO" id="GO:0004252">
    <property type="term" value="F:serine-type endopeptidase activity"/>
    <property type="evidence" value="ECO:0007669"/>
    <property type="project" value="InterPro"/>
</dbReference>
<dbReference type="FunCoup" id="A0A7R8UIW4">
    <property type="interactions" value="33"/>
</dbReference>
<keyword evidence="3" id="KW-0645">Protease</keyword>
<dbReference type="PROSITE" id="PS00134">
    <property type="entry name" value="TRYPSIN_HIS"/>
    <property type="match status" value="1"/>
</dbReference>
<feature type="disulfide bond" evidence="2">
    <location>
        <begin position="487"/>
        <end position="502"/>
    </location>
</feature>
<evidence type="ECO:0000259" key="5">
    <source>
        <dbReference type="PROSITE" id="PS50240"/>
    </source>
</evidence>
<dbReference type="Proteomes" id="UP000594454">
    <property type="component" value="Chromosome 2"/>
</dbReference>
<feature type="disulfide bond" evidence="2">
    <location>
        <begin position="973"/>
        <end position="985"/>
    </location>
</feature>
<sequence length="1922" mass="214676">MQLSRDTSSALDALDHEYIRCKKSNEKKLSCTDVYARVKDMLDEFATKIYEMKALLENRGLFETTQTAIGYSNPNPNVLTTTSAKEYVAALSTTKDLSTQRMFLDSTTAGPDSAKKFSDSPAKPIESKMGNKIPEKYQVENSKENEIAFGEQSATKLEAPLPVGNRHPPIHEDLPGEFNVKMTELFREADGLPVPFHVQSRHFVEPSEIRSKPELFDFSDNDGRYMSRQEPHPRQSIGASGPFMELCDKLQNKAGATNTKNKLPAGSAFMSNPTTQFTSHGSTTVPVTGETMKASAQIVYNPGFGMMQAPTCVNPAGVVVGTLRAPANQFFMQPMNYGVTGFSGYFPVNQAGYLFTPMAGSYPQHTVGAGQFLTIAGNMANLPQRNIQPSQLPFYAYSCIPNAPMPQSQTVQPSFRHDFTGLNAQKAPIDHDHPDNIPQETDIIYSIYGRQAFPTQNDTNRNSGKPCQQNQIKCTGTSECIARESWCDAKVDCADSSDEISCTCKSRLVRSKICDGYADCPMAEDELGCFGCDKFQLTCYNDVEEFNLRHRSTVSMCYNIHEKCDGSAQCLNKKDEQDCNMIVGLLGHHLAYTTSFTEGILHRNYKGKWYPVCNHPLAWAREACAVELGYLDSEPFVSHVPGEIPGQFIQPRISKHGLENVEPPIILDACPPGVGIQTPLMTYVKCPPVKCGTTRKKNSTLAVTRVRRLNLDSATPETAEGRVVGGKPCEPMQYPFVVGLYKDGNYHCGGIIYNDHWIVSAAHCLIGFEIHYYEVRVGMLRRFSYSPMVQTLKITHVVIHERYNRTTMANDLSLIRTEDPIRFNRWVRPICMPDITRPSLGPDWIWTPPEGTICTAVGWGAIVEDGPNPDELQQVKVPVRRCKHTTDIQSLNICAGDTEGGRDACQGDSGGPFFCKDQTNPDQWYLAGVVSHGLGCARPDEPGVYTRVSFYLDWIDSIVSSRNLNFKRPQLVCPGYTCIWGGAYCIPKHWKCNKIVNCLGGEDEADCGLVSLQRTMNDTDGSSTEPTTPLSAEFLRTTRSANKTSIVESFTMNVVDPLSDLMDISTERITTDFLLGETHHPLYMDLKSSKLNGSLKFSCRKIRQTVNANLRCDRIRDCEDGTDEEGCSCKDYFKGNHTDLLCDGRIDCNDLSDESDCACSTADFKCPLSRSCISRSARCDGKVDCPLKEDELDCFALTGGDSVQLDATFRPSLRANGLFVRNQAGVWELVCDEEVGFSNESAELAGKVCVLLGFRGYKSYNFTRMTTDKFKQWNRKTAPPPIHKHRYIRKHVLARDVVSSTFDTPEITELPSIDEHPQMIFHEGIIVGEESVMINAEPCKALFVECEPYPGNNFGLNIGSHFLSFKNLLLTNTSSDNNPDGRIDTKLDFGNDFTAKSSENVERPMDGLLKAPWTVHIFLNGSFRCVGALLDNYWIAADSTCIGGVRWDVDFLVAYFVSLGQLYRQHIEHPNGRNYTNPELSFYGKRTKIKRIDCAQKIEGSNLVLLHLDELIPFNRDILPTKSIQSSRISNSSECASIIWGGSLFRSFNWITEAMGDTKCDKERFACFKLKGVEPEYWNDSNTTLYGLIACKHNEVGWFPGGFFNTNAANYNNETLIPVQTLETFSASVQKTIGSSHCPVSYPPPPCPTHRCSLGKCLLEEEVCNGILDCGIDDGDENDEKCDVLLKRCHFSEMKCPNGKCVSKSKFCDHANDCGDWFDEPSRCSCLTYLRVTDSLRICDGIRNCWDKSDEDPNMCNCTSTSFMCGSSNQCVPTEFVCDEKTDCPNGEDERFCLETTHPRQRHDRDGYRQVLERNYGVWHTKCFSRSLPPNVSDVEKICHQLPGGRPSDNPLFRLIEFDGKNDSALISAYGEPTKLIITNKFSELKVNDGITLHIKPSRSLAQPTDWTAEDKRTCYMLEIKC</sequence>
<protein>
    <recommendedName>
        <fullName evidence="5">Peptidase S1 domain-containing protein</fullName>
    </recommendedName>
</protein>
<dbReference type="Pfam" id="PF00089">
    <property type="entry name" value="Trypsin"/>
    <property type="match status" value="1"/>
</dbReference>
<dbReference type="InterPro" id="IPR023415">
    <property type="entry name" value="LDLR_class-A_CS"/>
</dbReference>
<evidence type="ECO:0000256" key="1">
    <source>
        <dbReference type="ARBA" id="ARBA00023157"/>
    </source>
</evidence>
<feature type="disulfide bond" evidence="2">
    <location>
        <begin position="992"/>
        <end position="1007"/>
    </location>
</feature>
<dbReference type="PROSITE" id="PS50240">
    <property type="entry name" value="TRYPSIN_DOM"/>
    <property type="match status" value="1"/>
</dbReference>
<dbReference type="InterPro" id="IPR036055">
    <property type="entry name" value="LDL_receptor-like_sf"/>
</dbReference>
<dbReference type="CDD" id="cd00190">
    <property type="entry name" value="Tryp_SPc"/>
    <property type="match status" value="1"/>
</dbReference>
<dbReference type="PANTHER" id="PTHR24258:SF116">
    <property type="entry name" value="FI16631P1-RELATED"/>
    <property type="match status" value="1"/>
</dbReference>
<dbReference type="InterPro" id="IPR033116">
    <property type="entry name" value="TRYPSIN_SER"/>
</dbReference>
<feature type="disulfide bond" evidence="2">
    <location>
        <begin position="1179"/>
        <end position="1194"/>
    </location>
</feature>
<feature type="disulfide bond" evidence="2">
    <location>
        <begin position="1689"/>
        <end position="1701"/>
    </location>
</feature>
<dbReference type="SMART" id="SM00192">
    <property type="entry name" value="LDLa"/>
    <property type="match status" value="9"/>
</dbReference>
<dbReference type="OrthoDB" id="10016557at2759"/>
<dbReference type="Pfam" id="PF09342">
    <property type="entry name" value="DUF1986"/>
    <property type="match status" value="1"/>
</dbReference>
<keyword evidence="7" id="KW-1185">Reference proteome</keyword>
<dbReference type="InterPro" id="IPR002172">
    <property type="entry name" value="LDrepeatLR_classA_rpt"/>
</dbReference>
<dbReference type="PROSITE" id="PS00135">
    <property type="entry name" value="TRYPSIN_SER"/>
    <property type="match status" value="1"/>
</dbReference>
<feature type="disulfide bond" evidence="2">
    <location>
        <begin position="1696"/>
        <end position="1714"/>
    </location>
</feature>
<dbReference type="FunFam" id="2.40.10.10:FF:000111">
    <property type="entry name" value="Blast:Serine protease nudel"/>
    <property type="match status" value="1"/>
</dbReference>
<dbReference type="PANTHER" id="PTHR24258">
    <property type="entry name" value="SERINE PROTEASE-RELATED"/>
    <property type="match status" value="1"/>
</dbReference>
<dbReference type="InterPro" id="IPR015420">
    <property type="entry name" value="Peptidase_S1A_nudel"/>
</dbReference>
<name>A0A7R8UIW4_HERIL</name>
<dbReference type="PRINTS" id="PR00261">
    <property type="entry name" value="LDLRECEPTOR"/>
</dbReference>
<evidence type="ECO:0000256" key="4">
    <source>
        <dbReference type="SAM" id="MobiDB-lite"/>
    </source>
</evidence>
<reference evidence="6 7" key="1">
    <citation type="submission" date="2020-11" db="EMBL/GenBank/DDBJ databases">
        <authorList>
            <person name="Wallbank WR R."/>
            <person name="Pardo Diaz C."/>
            <person name="Kozak K."/>
            <person name="Martin S."/>
            <person name="Jiggins C."/>
            <person name="Moest M."/>
            <person name="Warren A I."/>
            <person name="Generalovic N T."/>
            <person name="Byers J.R.P. K."/>
            <person name="Montejo-Kovacevich G."/>
            <person name="Yen C E."/>
        </authorList>
    </citation>
    <scope>NUCLEOTIDE SEQUENCE [LARGE SCALE GENOMIC DNA]</scope>
</reference>
<evidence type="ECO:0000256" key="2">
    <source>
        <dbReference type="PROSITE-ProRule" id="PRU00124"/>
    </source>
</evidence>
<keyword evidence="3" id="KW-0720">Serine protease</keyword>
<dbReference type="InterPro" id="IPR043504">
    <property type="entry name" value="Peptidase_S1_PA_chymotrypsin"/>
</dbReference>
<dbReference type="InterPro" id="IPR001254">
    <property type="entry name" value="Trypsin_dom"/>
</dbReference>
<dbReference type="PROSITE" id="PS50068">
    <property type="entry name" value="LDLRA_2"/>
    <property type="match status" value="7"/>
</dbReference>
<feature type="region of interest" description="Disordered" evidence="4">
    <location>
        <begin position="108"/>
        <end position="128"/>
    </location>
</feature>
<dbReference type="SUPFAM" id="SSF50494">
    <property type="entry name" value="Trypsin-like serine proteases"/>
    <property type="match status" value="2"/>
</dbReference>
<keyword evidence="3" id="KW-0378">Hydrolase</keyword>
<dbReference type="Pfam" id="PF00057">
    <property type="entry name" value="Ldl_recept_a"/>
    <property type="match status" value="4"/>
</dbReference>
<feature type="disulfide bond" evidence="2">
    <location>
        <begin position="564"/>
        <end position="579"/>
    </location>
</feature>
<dbReference type="InterPro" id="IPR009003">
    <property type="entry name" value="Peptidase_S1_PA"/>
</dbReference>
<dbReference type="InterPro" id="IPR018114">
    <property type="entry name" value="TRYPSIN_HIS"/>
</dbReference>
<dbReference type="SMART" id="SM00020">
    <property type="entry name" value="Tryp_SPc"/>
    <property type="match status" value="1"/>
</dbReference>
<dbReference type="PROSITE" id="PS01209">
    <property type="entry name" value="LDLRA_1"/>
    <property type="match status" value="2"/>
</dbReference>
<gene>
    <name evidence="6" type="ORF">HERILL_LOCUS4783</name>
</gene>
<feature type="disulfide bond" evidence="2">
    <location>
        <begin position="1112"/>
        <end position="1127"/>
    </location>
</feature>
<dbReference type="GO" id="GO:0006508">
    <property type="term" value="P:proteolysis"/>
    <property type="evidence" value="ECO:0007669"/>
    <property type="project" value="UniProtKB-KW"/>
</dbReference>
<keyword evidence="1 2" id="KW-1015">Disulfide bond</keyword>
<feature type="domain" description="Peptidase S1" evidence="5">
    <location>
        <begin position="723"/>
        <end position="960"/>
    </location>
</feature>
<dbReference type="SUPFAM" id="SSF57424">
    <property type="entry name" value="LDL receptor-like module"/>
    <property type="match status" value="5"/>
</dbReference>
<proteinExistence type="predicted"/>
<dbReference type="Gene3D" id="2.40.10.10">
    <property type="entry name" value="Trypsin-like serine proteases"/>
    <property type="match status" value="2"/>
</dbReference>
<feature type="disulfide bond" evidence="2">
    <location>
        <begin position="1778"/>
        <end position="1793"/>
    </location>
</feature>
<organism evidence="6 7">
    <name type="scientific">Hermetia illucens</name>
    <name type="common">Black soldier fly</name>
    <dbReference type="NCBI Taxonomy" id="343691"/>
    <lineage>
        <taxon>Eukaryota</taxon>
        <taxon>Metazoa</taxon>
        <taxon>Ecdysozoa</taxon>
        <taxon>Arthropoda</taxon>
        <taxon>Hexapoda</taxon>
        <taxon>Insecta</taxon>
        <taxon>Pterygota</taxon>
        <taxon>Neoptera</taxon>
        <taxon>Endopterygota</taxon>
        <taxon>Diptera</taxon>
        <taxon>Brachycera</taxon>
        <taxon>Stratiomyomorpha</taxon>
        <taxon>Stratiomyidae</taxon>
        <taxon>Hermetiinae</taxon>
        <taxon>Hermetia</taxon>
    </lineage>
</organism>
<evidence type="ECO:0000313" key="7">
    <source>
        <dbReference type="Proteomes" id="UP000594454"/>
    </source>
</evidence>
<evidence type="ECO:0000313" key="6">
    <source>
        <dbReference type="EMBL" id="CAD7081688.1"/>
    </source>
</evidence>
<accession>A0A7R8UIW4</accession>
<evidence type="ECO:0000256" key="3">
    <source>
        <dbReference type="RuleBase" id="RU363034"/>
    </source>
</evidence>
<dbReference type="EMBL" id="LR899010">
    <property type="protein sequence ID" value="CAD7081688.1"/>
    <property type="molecule type" value="Genomic_DNA"/>
</dbReference>
<comment type="caution">
    <text evidence="2">Lacks conserved residue(s) required for the propagation of feature annotation.</text>
</comment>
<dbReference type="Gene3D" id="4.10.400.10">
    <property type="entry name" value="Low-density Lipoprotein Receptor"/>
    <property type="match status" value="6"/>
</dbReference>
<dbReference type="CDD" id="cd00112">
    <property type="entry name" value="LDLa"/>
    <property type="match status" value="6"/>
</dbReference>
<dbReference type="InParanoid" id="A0A7R8UIW4"/>